<dbReference type="Proteomes" id="UP000239649">
    <property type="component" value="Unassembled WGS sequence"/>
</dbReference>
<dbReference type="PROSITE" id="PS00211">
    <property type="entry name" value="ABC_TRANSPORTER_1"/>
    <property type="match status" value="2"/>
</dbReference>
<dbReference type="InterPro" id="IPR009011">
    <property type="entry name" value="Man6P_isomerase_rcpt-bd_dom_sf"/>
</dbReference>
<feature type="region of interest" description="Disordered" evidence="15">
    <location>
        <begin position="1544"/>
        <end position="1565"/>
    </location>
</feature>
<dbReference type="EMBL" id="LHPF02000001">
    <property type="protein sequence ID" value="PSC76163.1"/>
    <property type="molecule type" value="Genomic_DNA"/>
</dbReference>
<dbReference type="GO" id="GO:0005737">
    <property type="term" value="C:cytoplasm"/>
    <property type="evidence" value="ECO:0007669"/>
    <property type="project" value="UniProtKB-ARBA"/>
</dbReference>
<dbReference type="SUPFAM" id="SSF90123">
    <property type="entry name" value="ABC transporter transmembrane region"/>
    <property type="match status" value="2"/>
</dbReference>
<keyword evidence="12 16" id="KW-0472">Membrane</keyword>
<dbReference type="Pfam" id="PF07915">
    <property type="entry name" value="PRKCSH"/>
    <property type="match status" value="1"/>
</dbReference>
<evidence type="ECO:0000256" key="2">
    <source>
        <dbReference type="ARBA" id="ARBA00009726"/>
    </source>
</evidence>
<evidence type="ECO:0000259" key="18">
    <source>
        <dbReference type="PROSITE" id="PS50893"/>
    </source>
</evidence>
<evidence type="ECO:0000256" key="8">
    <source>
        <dbReference type="ARBA" id="ARBA00022741"/>
    </source>
</evidence>
<dbReference type="InterPro" id="IPR003582">
    <property type="entry name" value="ShKT_dom"/>
</dbReference>
<evidence type="ECO:0000256" key="4">
    <source>
        <dbReference type="ARBA" id="ARBA00022448"/>
    </source>
</evidence>
<organism evidence="21 22">
    <name type="scientific">Micractinium conductrix</name>
    <dbReference type="NCBI Taxonomy" id="554055"/>
    <lineage>
        <taxon>Eukaryota</taxon>
        <taxon>Viridiplantae</taxon>
        <taxon>Chlorophyta</taxon>
        <taxon>core chlorophytes</taxon>
        <taxon>Trebouxiophyceae</taxon>
        <taxon>Chlorellales</taxon>
        <taxon>Chlorellaceae</taxon>
        <taxon>Chlorella clade</taxon>
        <taxon>Micractinium</taxon>
    </lineage>
</organism>
<feature type="signal peptide" evidence="17">
    <location>
        <begin position="1"/>
        <end position="25"/>
    </location>
</feature>
<feature type="domain" description="MRH" evidence="20">
    <location>
        <begin position="468"/>
        <end position="597"/>
    </location>
</feature>
<feature type="transmembrane region" description="Helical" evidence="16">
    <location>
        <begin position="1586"/>
        <end position="1604"/>
    </location>
</feature>
<dbReference type="PROSITE" id="PS51914">
    <property type="entry name" value="MRH"/>
    <property type="match status" value="1"/>
</dbReference>
<proteinExistence type="inferred from homology"/>
<dbReference type="PANTHER" id="PTHR24223:SF330">
    <property type="entry name" value="ATP-BINDING CASSETTE SUB-FAMILY C MEMBER 10"/>
    <property type="match status" value="1"/>
</dbReference>
<feature type="transmembrane region" description="Helical" evidence="16">
    <location>
        <begin position="895"/>
        <end position="914"/>
    </location>
</feature>
<dbReference type="GO" id="GO:0016887">
    <property type="term" value="F:ATP hydrolysis activity"/>
    <property type="evidence" value="ECO:0007669"/>
    <property type="project" value="InterPro"/>
</dbReference>
<evidence type="ECO:0000256" key="15">
    <source>
        <dbReference type="SAM" id="MobiDB-lite"/>
    </source>
</evidence>
<feature type="chain" id="PRO_5015186219" description="ABC-type xenobiotic transporter" evidence="17">
    <location>
        <begin position="26"/>
        <end position="2269"/>
    </location>
</feature>
<keyword evidence="7" id="KW-0677">Repeat</keyword>
<dbReference type="SUPFAM" id="SSF52540">
    <property type="entry name" value="P-loop containing nucleoside triphosphate hydrolases"/>
    <property type="match status" value="3"/>
</dbReference>
<name>A0A2P6VPY8_9CHLO</name>
<feature type="region of interest" description="Disordered" evidence="15">
    <location>
        <begin position="1398"/>
        <end position="1441"/>
    </location>
</feature>
<dbReference type="InterPro" id="IPR027417">
    <property type="entry name" value="P-loop_NTPase"/>
</dbReference>
<feature type="domain" description="ABC transmembrane type-1" evidence="19">
    <location>
        <begin position="1587"/>
        <end position="1852"/>
    </location>
</feature>
<feature type="domain" description="ABC transporter" evidence="18">
    <location>
        <begin position="1115"/>
        <end position="1397"/>
    </location>
</feature>
<feature type="domain" description="ABC transporter" evidence="18">
    <location>
        <begin position="1968"/>
        <end position="2269"/>
    </location>
</feature>
<dbReference type="Pfam" id="PF00664">
    <property type="entry name" value="ABC_membrane"/>
    <property type="match status" value="2"/>
</dbReference>
<dbReference type="InterPro" id="IPR012913">
    <property type="entry name" value="OS9-like_dom"/>
</dbReference>
<evidence type="ECO:0000256" key="11">
    <source>
        <dbReference type="ARBA" id="ARBA00022989"/>
    </source>
</evidence>
<dbReference type="FunFam" id="1.20.1560.10:FF:000037">
    <property type="entry name" value="ATP-binding cassette subfamily C member 10"/>
    <property type="match status" value="1"/>
</dbReference>
<feature type="region of interest" description="Disordered" evidence="15">
    <location>
        <begin position="1105"/>
        <end position="1127"/>
    </location>
</feature>
<dbReference type="OrthoDB" id="6500128at2759"/>
<comment type="caution">
    <text evidence="21">The sequence shown here is derived from an EMBL/GenBank/DDBJ whole genome shotgun (WGS) entry which is preliminary data.</text>
</comment>
<dbReference type="STRING" id="554055.A0A2P6VPY8"/>
<dbReference type="PROSITE" id="PS50893">
    <property type="entry name" value="ABC_TRANSPORTER_2"/>
    <property type="match status" value="2"/>
</dbReference>
<comment type="similarity">
    <text evidence="2">Belongs to the ABC transporter superfamily. ABCC family. Conjugate transporter (TC 3.A.1.208) subfamily.</text>
</comment>
<keyword evidence="11 16" id="KW-1133">Transmembrane helix</keyword>
<comment type="catalytic activity">
    <reaction evidence="14">
        <text>ATP + H2O + xenobioticSide 1 = ADP + phosphate + xenobioticSide 2.</text>
        <dbReference type="EC" id="7.6.2.2"/>
    </reaction>
</comment>
<keyword evidence="6 17" id="KW-0732">Signal</keyword>
<feature type="compositionally biased region" description="Acidic residues" evidence="15">
    <location>
        <begin position="652"/>
        <end position="661"/>
    </location>
</feature>
<evidence type="ECO:0000256" key="16">
    <source>
        <dbReference type="SAM" id="Phobius"/>
    </source>
</evidence>
<dbReference type="InterPro" id="IPR017871">
    <property type="entry name" value="ABC_transporter-like_CS"/>
</dbReference>
<evidence type="ECO:0000256" key="6">
    <source>
        <dbReference type="ARBA" id="ARBA00022729"/>
    </source>
</evidence>
<evidence type="ECO:0000259" key="19">
    <source>
        <dbReference type="PROSITE" id="PS50929"/>
    </source>
</evidence>
<evidence type="ECO:0000256" key="17">
    <source>
        <dbReference type="SAM" id="SignalP"/>
    </source>
</evidence>
<feature type="compositionally biased region" description="Low complexity" evidence="15">
    <location>
        <begin position="1553"/>
        <end position="1565"/>
    </location>
</feature>
<dbReference type="InterPro" id="IPR036640">
    <property type="entry name" value="ABC1_TM_sf"/>
</dbReference>
<keyword evidence="9" id="KW-0067">ATP-binding</keyword>
<dbReference type="CDD" id="cd18598">
    <property type="entry name" value="ABC_6TM_MRP7_D1_like"/>
    <property type="match status" value="1"/>
</dbReference>
<sequence>MRSARAPSLPVLLLLLAAAAGSTAGLPYVHDELLWTKADWQEYKLPFPWSAALKERDVESTRQLAGPLRGLPGNSLNGPLLDGAAVAREVQEDVRRGPSAVLQQSSLEITLLDDSASQDAAAGVAQCKACGSLVKQLWAGLTQWVDQHQAVPTKRRIAAYAAELCEYEVPNDVLTGWVLLRARVQQGQGLPFTLEGDGQEFYLLSQRAQQHATPQEIEAVRKSCAALLKEDGVGADREKHLLHLASSMLHHYFRHLQKRLGQIDNVGGTASRQEAVEAVDDGPKAERTCYNRHPQCELWRKKGECEGNPVYMLGDEGRGNGWCRPACGMCTPGGNPGALGGEDAEKMAEVASSALAVLQAQACLSAPPCKWAAGAGMQQLLAKAKQGAANTEAAQLVEGAAVISGPVLSRQQQLDAAMDKDRLKESKPMLQRTLAEAVVPEKVHGKVTVKREPDESAAAKVLAKELWGQCLYVNTGWWMYQLCYKWHITQFHMTEKLDVDWAISLGKFDGSDWSLHSTTLSGLWPHHTKVPYVAQTYNEGSTCDLDPDSETGAKRAILRRTELRLMCSPDAEFHVVASEPEQCTYMVELYVPELCKVPGFQPTLPAGMGEELDGAWSGGGGGSGSSKGTVKRPLSHAADEEHHDPSYYMPTDPEDEYLDPDDEHLASTREQLQQDDLWALPPRLQPGTCGRHLWAHWHAEEERGAGGRRAPSLLRALASAYGWPYLRLGVLKAAGDALNFAGPLLLNQLLRHLATAAGAARDDAGSGSGGAAAAPSAPLAARWFPDVADPRFGYGCAALLAASLFLKAFLGAHFGYRQALLSSQLRSAVTAAVFRKAVAVNAATLAGAGSGRVQTLMSVDADRVVNLCQSLHELWSLPAQIALALWLLYTQVQYAFLAGLGLVLLLIPINRVLAGRIQAASIKMMAAKDRRVRVMLEVLRGIRAIKAAAWERLFAARVGRERRAELAALATRKYLDALCVYFWAATSLLFSLATFGLYALLGFPLTPQVVFTSLALFNVLLGPINAFPWVVNGVVEAFVSVRRLAEFLRCPETAGPAVRQQPAPPQHGGGTAGSSNASSGGRGCVPLDASAPTISIAGSFAWGSGKRGAARRPAGEPQPPQQAAGGSAVLQEVQLEVPAGTLVAVTGPVGCGKSSLLAAMLGEMLPARQAGPQPLYLGSGSCTDQPASGGASGAGGGLGGCIAGGGGVAYAAQDPWIPHASIRDVVLFGAPYNQARYAAALRACALLPDLAAFPAGDRTLVGGAGSTLSGGQRARLALARALYTDADVILLDDCMAAVDAKVGAWVLQHALLGPLLWGAEEEGGKEPLQPRQQPQQQQQQHQQARSRPRTVVVATHSPELMAAADVVLEMQGGRVTAVRHQPGGVERRQAADAAIAATVDEPTHQVGPASKRSTDAAEASEQAGAASEAEPSGLPQQAAEERQMGHVRWGVYRRYAAATGWGLAALILSSLVLMQATRNGNDLWLSHWVSQTAATPGLTAQQQQHEQPWPAGGLAAWCSAARGGAAGVPPPPCVLPAARGCSGGVDPAHERPSSSSAGSPHSSSLPSVLPYSGSGGWASLDPSVRFYLSVLLAIAAANSVITLVRAFSFAKGGLVAAKRVHEQLLSAVLALPLAFFDATPPGRVLNRFSSDTATVDDSLPFILNILLANCASLAGVAAVLCLTQPLVLALLPPLALLYRRLQQYYRATSRELRRLEAVAKSPVYTAFSEALSGGPTIRAFNGQRHIMAAAEAAVAAQQRAAVAGVAAGSWLALRLQLMAAALAAAVAGAAVAEHAGVLPWAQQGLAGGAGGSSTFTAGSSHTAGLVGLSLSYVLPITGLLSGLLASSAETEQEMVAAERIFEYQQLGGSGVDSSSDSSSAGDAASRGGSHKHRRGGKQQPPAAAAAAADEEAALRQPLLPAAVASHGDTWLRAGHVRFDNVWLRYEPWPDRTGSSHCSNSSAPNAAAITAAAITPPSDGNGELASGSGGGGSPWVLRGLSLDIQPGSHVGVCGRTGAGKSSLLAALLRLAPLSGGRITLDCVDVATLPLAVLRGSVGVVPQHPFLFEGSVRENLDPSRRHSTSELAAALRAMALWQPLLAQLPSCCRAAAEGLLEEDGAVQGSADGLQSGSGSSGAAGGGAGAHATAAAPSLPRFHHWQALLEERVLGLPLGEGAAALSQGQQQLLALARVLLRRPRLLLLDEATSSVDPATAEIMHEVIRRQLAGCTIIEVAHRQSTLAGCQRVVVMEAGRVAEERRPAASGGGGGGV</sequence>
<feature type="region of interest" description="Disordered" evidence="15">
    <location>
        <begin position="1322"/>
        <end position="1351"/>
    </location>
</feature>
<keyword evidence="22" id="KW-1185">Reference proteome</keyword>
<dbReference type="GO" id="GO:0016020">
    <property type="term" value="C:membrane"/>
    <property type="evidence" value="ECO:0007669"/>
    <property type="project" value="UniProtKB-SubCell"/>
</dbReference>
<keyword evidence="5 16" id="KW-0812">Transmembrane</keyword>
<accession>A0A2P6VPY8</accession>
<feature type="region of interest" description="Disordered" evidence="15">
    <location>
        <begin position="1055"/>
        <end position="1081"/>
    </location>
</feature>
<evidence type="ECO:0000259" key="20">
    <source>
        <dbReference type="PROSITE" id="PS51914"/>
    </source>
</evidence>
<dbReference type="Gene3D" id="1.20.1560.10">
    <property type="entry name" value="ABC transporter type 1, transmembrane domain"/>
    <property type="match status" value="2"/>
</dbReference>
<feature type="compositionally biased region" description="Gly residues" evidence="15">
    <location>
        <begin position="616"/>
        <end position="625"/>
    </location>
</feature>
<dbReference type="GO" id="GO:0008559">
    <property type="term" value="F:ABC-type xenobiotic transporter activity"/>
    <property type="evidence" value="ECO:0007669"/>
    <property type="project" value="UniProtKB-EC"/>
</dbReference>
<dbReference type="InterPro" id="IPR044865">
    <property type="entry name" value="MRH_dom"/>
</dbReference>
<feature type="compositionally biased region" description="Gly residues" evidence="15">
    <location>
        <begin position="2132"/>
        <end position="2142"/>
    </location>
</feature>
<dbReference type="PANTHER" id="PTHR24223">
    <property type="entry name" value="ATP-BINDING CASSETTE SUB-FAMILY C"/>
    <property type="match status" value="1"/>
</dbReference>
<evidence type="ECO:0000256" key="3">
    <source>
        <dbReference type="ARBA" id="ARBA00012191"/>
    </source>
</evidence>
<evidence type="ECO:0000313" key="22">
    <source>
        <dbReference type="Proteomes" id="UP000239649"/>
    </source>
</evidence>
<evidence type="ECO:0000256" key="9">
    <source>
        <dbReference type="ARBA" id="ARBA00022840"/>
    </source>
</evidence>
<evidence type="ECO:0000256" key="5">
    <source>
        <dbReference type="ARBA" id="ARBA00022692"/>
    </source>
</evidence>
<feature type="region of interest" description="Disordered" evidence="15">
    <location>
        <begin position="1868"/>
        <end position="1909"/>
    </location>
</feature>
<evidence type="ECO:0000256" key="1">
    <source>
        <dbReference type="ARBA" id="ARBA00004370"/>
    </source>
</evidence>
<evidence type="ECO:0000256" key="10">
    <source>
        <dbReference type="ARBA" id="ARBA00022967"/>
    </source>
</evidence>
<feature type="domain" description="ABC transmembrane type-1" evidence="19">
    <location>
        <begin position="730"/>
        <end position="1036"/>
    </location>
</feature>
<feature type="region of interest" description="Disordered" evidence="15">
    <location>
        <begin position="611"/>
        <end position="661"/>
    </location>
</feature>
<feature type="transmembrane region" description="Helical" evidence="16">
    <location>
        <begin position="1661"/>
        <end position="1691"/>
    </location>
</feature>
<evidence type="ECO:0000313" key="21">
    <source>
        <dbReference type="EMBL" id="PSC76163.1"/>
    </source>
</evidence>
<dbReference type="SMART" id="SM00382">
    <property type="entry name" value="AAA"/>
    <property type="match status" value="2"/>
</dbReference>
<evidence type="ECO:0000256" key="13">
    <source>
        <dbReference type="ARBA" id="ARBA00023157"/>
    </source>
</evidence>
<dbReference type="InterPro" id="IPR050173">
    <property type="entry name" value="ABC_transporter_C-like"/>
</dbReference>
<evidence type="ECO:0000256" key="14">
    <source>
        <dbReference type="ARBA" id="ARBA00034018"/>
    </source>
</evidence>
<dbReference type="InterPro" id="IPR003593">
    <property type="entry name" value="AAA+_ATPase"/>
</dbReference>
<feature type="compositionally biased region" description="Low complexity" evidence="15">
    <location>
        <begin position="1327"/>
        <end position="1345"/>
    </location>
</feature>
<dbReference type="Pfam" id="PF00005">
    <property type="entry name" value="ABC_tran"/>
    <property type="match status" value="2"/>
</dbReference>
<feature type="transmembrane region" description="Helical" evidence="16">
    <location>
        <begin position="980"/>
        <end position="1003"/>
    </location>
</feature>
<dbReference type="InterPro" id="IPR003439">
    <property type="entry name" value="ABC_transporter-like_ATP-bd"/>
</dbReference>
<keyword evidence="13" id="KW-1015">Disulfide bond</keyword>
<dbReference type="EC" id="7.6.2.2" evidence="3"/>
<feature type="transmembrane region" description="Helical" evidence="16">
    <location>
        <begin position="1015"/>
        <end position="1039"/>
    </location>
</feature>
<dbReference type="GO" id="GO:0012505">
    <property type="term" value="C:endomembrane system"/>
    <property type="evidence" value="ECO:0007669"/>
    <property type="project" value="UniProtKB-ARBA"/>
</dbReference>
<dbReference type="Gene3D" id="2.70.130.10">
    <property type="entry name" value="Mannose-6-phosphate receptor binding domain"/>
    <property type="match status" value="1"/>
</dbReference>
<dbReference type="SMART" id="SM00254">
    <property type="entry name" value="ShKT"/>
    <property type="match status" value="1"/>
</dbReference>
<feature type="region of interest" description="Disordered" evidence="15">
    <location>
        <begin position="2121"/>
        <end position="2146"/>
    </location>
</feature>
<dbReference type="GO" id="GO:0005524">
    <property type="term" value="F:ATP binding"/>
    <property type="evidence" value="ECO:0007669"/>
    <property type="project" value="UniProtKB-KW"/>
</dbReference>
<evidence type="ECO:0000256" key="7">
    <source>
        <dbReference type="ARBA" id="ARBA00022737"/>
    </source>
</evidence>
<comment type="subcellular location">
    <subcellularLocation>
        <location evidence="1">Membrane</location>
    </subcellularLocation>
</comment>
<gene>
    <name evidence="21" type="primary">g129</name>
    <name evidence="21" type="ORF">C2E20_0129</name>
</gene>
<dbReference type="CDD" id="cd18605">
    <property type="entry name" value="ABC_6TM_MRP7_D2_like"/>
    <property type="match status" value="1"/>
</dbReference>
<keyword evidence="4" id="KW-0813">Transport</keyword>
<evidence type="ECO:0000256" key="12">
    <source>
        <dbReference type="ARBA" id="ARBA00023136"/>
    </source>
</evidence>
<reference evidence="21 22" key="1">
    <citation type="journal article" date="2018" name="Plant J.">
        <title>Genome sequences of Chlorella sorokiniana UTEX 1602 and Micractinium conductrix SAG 241.80: implications to maltose excretion by a green alga.</title>
        <authorList>
            <person name="Arriola M.B."/>
            <person name="Velmurugan N."/>
            <person name="Zhang Y."/>
            <person name="Plunkett M.H."/>
            <person name="Hondzo H."/>
            <person name="Barney B.M."/>
        </authorList>
    </citation>
    <scope>NUCLEOTIDE SEQUENCE [LARGE SCALE GENOMIC DNA]</scope>
    <source>
        <strain evidence="21 22">SAG 241.80</strain>
    </source>
</reference>
<protein>
    <recommendedName>
        <fullName evidence="3">ABC-type xenobiotic transporter</fullName>
        <ecNumber evidence="3">7.6.2.2</ecNumber>
    </recommendedName>
</protein>
<dbReference type="PROSITE" id="PS50929">
    <property type="entry name" value="ABC_TM1F"/>
    <property type="match status" value="2"/>
</dbReference>
<keyword evidence="8" id="KW-0547">Nucleotide-binding</keyword>
<feature type="compositionally biased region" description="Low complexity" evidence="15">
    <location>
        <begin position="1416"/>
        <end position="1430"/>
    </location>
</feature>
<feature type="compositionally biased region" description="Low complexity" evidence="15">
    <location>
        <begin position="2122"/>
        <end position="2131"/>
    </location>
</feature>
<keyword evidence="10" id="KW-1278">Translocase</keyword>
<dbReference type="InterPro" id="IPR011527">
    <property type="entry name" value="ABC1_TM_dom"/>
</dbReference>
<feature type="transmembrane region" description="Helical" evidence="16">
    <location>
        <begin position="1455"/>
        <end position="1476"/>
    </location>
</feature>
<feature type="compositionally biased region" description="Low complexity" evidence="15">
    <location>
        <begin position="1871"/>
        <end position="1887"/>
    </location>
</feature>
<dbReference type="Gene3D" id="3.40.50.300">
    <property type="entry name" value="P-loop containing nucleotide triphosphate hydrolases"/>
    <property type="match status" value="2"/>
</dbReference>